<name>A0A134A6A3_9BACL</name>
<dbReference type="PANTHER" id="PTHR42788:SF7">
    <property type="entry name" value="NITRATE ABC TRANSPORTER ATP-BINDING PROTEIN"/>
    <property type="match status" value="1"/>
</dbReference>
<evidence type="ECO:0000259" key="7">
    <source>
        <dbReference type="PROSITE" id="PS50893"/>
    </source>
</evidence>
<dbReference type="InterPro" id="IPR027417">
    <property type="entry name" value="P-loop_NTPase"/>
</dbReference>
<dbReference type="AlphaFoldDB" id="A0A134A6A3"/>
<evidence type="ECO:0000313" key="8">
    <source>
        <dbReference type="EMBL" id="KXB63212.1"/>
    </source>
</evidence>
<evidence type="ECO:0000313" key="9">
    <source>
        <dbReference type="Proteomes" id="UP000070355"/>
    </source>
</evidence>
<keyword evidence="5 8" id="KW-0067">ATP-binding</keyword>
<evidence type="ECO:0000256" key="1">
    <source>
        <dbReference type="ARBA" id="ARBA00004202"/>
    </source>
</evidence>
<keyword evidence="3" id="KW-1003">Cell membrane</keyword>
<proteinExistence type="predicted"/>
<comment type="subcellular location">
    <subcellularLocation>
        <location evidence="1">Cell membrane</location>
        <topology evidence="1">Peripheral membrane protein</topology>
    </subcellularLocation>
</comment>
<dbReference type="InterPro" id="IPR003593">
    <property type="entry name" value="AAA+_ATPase"/>
</dbReference>
<sequence length="257" mass="28677">MSFIKINKIDKTFFPGTIREQHALKNVSLEIKDGDFITILGGNGAGKSTFLNALAGSFSLDGGEILIEGKDVSNIVEHKRAGFISRVFQNPLDGTAPRMTVAQNMSLALRRGKVRGFKPGTTKEDRKLFKELLVTLDLGLEDRLDSEMGLLSGGQRQAIALLMATMTTPKLLLLDEHTAALDPKTQKKIMELTRQKIEEKKLTALMITHNIQDAVKYGNRIIVLHRGELVRDISKEEKEKLDAKALYELLYNLEESE</sequence>
<dbReference type="PROSITE" id="PS00211">
    <property type="entry name" value="ABC_TRANSPORTER_1"/>
    <property type="match status" value="1"/>
</dbReference>
<dbReference type="GO" id="GO:0005524">
    <property type="term" value="F:ATP binding"/>
    <property type="evidence" value="ECO:0007669"/>
    <property type="project" value="UniProtKB-KW"/>
</dbReference>
<protein>
    <submittedName>
        <fullName evidence="8">ABC transporter, ATP-binding protein</fullName>
    </submittedName>
</protein>
<dbReference type="SUPFAM" id="SSF52540">
    <property type="entry name" value="P-loop containing nucleoside triphosphate hydrolases"/>
    <property type="match status" value="1"/>
</dbReference>
<evidence type="ECO:0000256" key="3">
    <source>
        <dbReference type="ARBA" id="ARBA00022475"/>
    </source>
</evidence>
<evidence type="ECO:0000256" key="5">
    <source>
        <dbReference type="ARBA" id="ARBA00022840"/>
    </source>
</evidence>
<dbReference type="Gene3D" id="3.40.50.300">
    <property type="entry name" value="P-loop containing nucleotide triphosphate hydrolases"/>
    <property type="match status" value="1"/>
</dbReference>
<feature type="domain" description="ABC transporter" evidence="7">
    <location>
        <begin position="4"/>
        <end position="251"/>
    </location>
</feature>
<dbReference type="STRING" id="1379.HMPREF3186_00243"/>
<reference evidence="9" key="1">
    <citation type="submission" date="2016-01" db="EMBL/GenBank/DDBJ databases">
        <authorList>
            <person name="Mitreva M."/>
            <person name="Pepin K.H."/>
            <person name="Mihindukulasuriya K.A."/>
            <person name="Fulton R."/>
            <person name="Fronick C."/>
            <person name="O'Laughlin M."/>
            <person name="Miner T."/>
            <person name="Herter B."/>
            <person name="Rosa B.A."/>
            <person name="Cordes M."/>
            <person name="Tomlinson C."/>
            <person name="Wollam A."/>
            <person name="Palsikar V.B."/>
            <person name="Mardis E.R."/>
            <person name="Wilson R.K."/>
        </authorList>
    </citation>
    <scope>NUCLEOTIDE SEQUENCE [LARGE SCALE GENOMIC DNA]</scope>
    <source>
        <strain evidence="9">DNF01167</strain>
    </source>
</reference>
<evidence type="ECO:0000256" key="6">
    <source>
        <dbReference type="ARBA" id="ARBA00023136"/>
    </source>
</evidence>
<organism evidence="8 9">
    <name type="scientific">Gemella haemolysans</name>
    <dbReference type="NCBI Taxonomy" id="1379"/>
    <lineage>
        <taxon>Bacteria</taxon>
        <taxon>Bacillati</taxon>
        <taxon>Bacillota</taxon>
        <taxon>Bacilli</taxon>
        <taxon>Bacillales</taxon>
        <taxon>Gemellaceae</taxon>
        <taxon>Gemella</taxon>
    </lineage>
</organism>
<dbReference type="InterPro" id="IPR003439">
    <property type="entry name" value="ABC_transporter-like_ATP-bd"/>
</dbReference>
<dbReference type="InterPro" id="IPR050166">
    <property type="entry name" value="ABC_transporter_ATP-bind"/>
</dbReference>
<dbReference type="RefSeq" id="WP_060913540.1">
    <property type="nucleotide sequence ID" value="NZ_KQ959924.1"/>
</dbReference>
<gene>
    <name evidence="8" type="ORF">HMPREF3186_00243</name>
</gene>
<dbReference type="GO" id="GO:0016887">
    <property type="term" value="F:ATP hydrolysis activity"/>
    <property type="evidence" value="ECO:0007669"/>
    <property type="project" value="InterPro"/>
</dbReference>
<dbReference type="EMBL" id="LSDC01000017">
    <property type="protein sequence ID" value="KXB63212.1"/>
    <property type="molecule type" value="Genomic_DNA"/>
</dbReference>
<accession>A0A134A6A3</accession>
<evidence type="ECO:0000256" key="4">
    <source>
        <dbReference type="ARBA" id="ARBA00022741"/>
    </source>
</evidence>
<dbReference type="InterPro" id="IPR017871">
    <property type="entry name" value="ABC_transporter-like_CS"/>
</dbReference>
<dbReference type="SMART" id="SM00382">
    <property type="entry name" value="AAA"/>
    <property type="match status" value="1"/>
</dbReference>
<comment type="caution">
    <text evidence="8">The sequence shown here is derived from an EMBL/GenBank/DDBJ whole genome shotgun (WGS) entry which is preliminary data.</text>
</comment>
<dbReference type="OrthoDB" id="9776369at2"/>
<keyword evidence="4" id="KW-0547">Nucleotide-binding</keyword>
<evidence type="ECO:0000256" key="2">
    <source>
        <dbReference type="ARBA" id="ARBA00022448"/>
    </source>
</evidence>
<dbReference type="PROSITE" id="PS50893">
    <property type="entry name" value="ABC_TRANSPORTER_2"/>
    <property type="match status" value="1"/>
</dbReference>
<dbReference type="GO" id="GO:0005886">
    <property type="term" value="C:plasma membrane"/>
    <property type="evidence" value="ECO:0007669"/>
    <property type="project" value="UniProtKB-SubCell"/>
</dbReference>
<dbReference type="PATRIC" id="fig|1379.3.peg.238"/>
<keyword evidence="6" id="KW-0472">Membrane</keyword>
<dbReference type="PANTHER" id="PTHR42788">
    <property type="entry name" value="TAURINE IMPORT ATP-BINDING PROTEIN-RELATED"/>
    <property type="match status" value="1"/>
</dbReference>
<keyword evidence="2" id="KW-0813">Transport</keyword>
<dbReference type="Pfam" id="PF00005">
    <property type="entry name" value="ABC_tran"/>
    <property type="match status" value="1"/>
</dbReference>
<dbReference type="Proteomes" id="UP000070355">
    <property type="component" value="Unassembled WGS sequence"/>
</dbReference>